<protein>
    <submittedName>
        <fullName evidence="7">MerR family transcriptional regulator</fullName>
    </submittedName>
</protein>
<dbReference type="PANTHER" id="PTHR30204">
    <property type="entry name" value="REDOX-CYCLING DRUG-SENSING TRANSCRIPTIONAL ACTIVATOR SOXR"/>
    <property type="match status" value="1"/>
</dbReference>
<dbReference type="Proteomes" id="UP001519654">
    <property type="component" value="Unassembled WGS sequence"/>
</dbReference>
<keyword evidence="3" id="KW-0238">DNA-binding</keyword>
<dbReference type="SMART" id="SM00422">
    <property type="entry name" value="HTH_MERR"/>
    <property type="match status" value="1"/>
</dbReference>
<keyword evidence="5" id="KW-0175">Coiled coil</keyword>
<evidence type="ECO:0000256" key="3">
    <source>
        <dbReference type="ARBA" id="ARBA00023125"/>
    </source>
</evidence>
<name>A0ABS5YKP8_9ACTN</name>
<evidence type="ECO:0000256" key="5">
    <source>
        <dbReference type="SAM" id="Coils"/>
    </source>
</evidence>
<reference evidence="7 8" key="1">
    <citation type="submission" date="2021-06" db="EMBL/GenBank/DDBJ databases">
        <title>Actinoplanes lichenicola sp. nov., and Actinoplanes ovalisporus sp. nov., isolated from lichen in Thailand.</title>
        <authorList>
            <person name="Saeng-In P."/>
            <person name="Kanchanasin P."/>
            <person name="Yuki M."/>
            <person name="Kudo T."/>
            <person name="Ohkuma M."/>
            <person name="Phongsopitanun W."/>
            <person name="Tanasupawat S."/>
        </authorList>
    </citation>
    <scope>NUCLEOTIDE SEQUENCE [LARGE SCALE GENOMIC DNA]</scope>
    <source>
        <strain evidence="7 8">NBRC 110975</strain>
    </source>
</reference>
<keyword evidence="4" id="KW-0804">Transcription</keyword>
<evidence type="ECO:0000259" key="6">
    <source>
        <dbReference type="PROSITE" id="PS50937"/>
    </source>
</evidence>
<dbReference type="CDD" id="cd00592">
    <property type="entry name" value="HTH_MerR-like"/>
    <property type="match status" value="1"/>
</dbReference>
<dbReference type="InterPro" id="IPR009061">
    <property type="entry name" value="DNA-bd_dom_put_sf"/>
</dbReference>
<sequence length="241" mass="26890">MWSTREVADLAGTSLRTVRHYHEVGLLDEPDRRTNGYKQYTVAHLVRLLRIKRLTALGFSLSQIAAMDDDDHQPVEAMQALDAELAETIERLQRAREELALLMRKAVPDGVPVEFAEAANPDMSEADRSFITILTGILGPRSLQPYVDLMRDTPPFPVGTAFDDLPPDADDATRQDLAERIAPYAREMRARYPGLNAPATDAPRGPHHARTTVNQAIVQLYNAAQLDVLARMEVILKEPES</sequence>
<dbReference type="RefSeq" id="WP_215786149.1">
    <property type="nucleotide sequence ID" value="NZ_JAHKKG010000003.1"/>
</dbReference>
<dbReference type="Gene3D" id="1.10.1660.10">
    <property type="match status" value="1"/>
</dbReference>
<dbReference type="PROSITE" id="PS50937">
    <property type="entry name" value="HTH_MERR_2"/>
    <property type="match status" value="1"/>
</dbReference>
<dbReference type="Pfam" id="PF13411">
    <property type="entry name" value="MerR_1"/>
    <property type="match status" value="1"/>
</dbReference>
<keyword evidence="1" id="KW-0678">Repressor</keyword>
<evidence type="ECO:0000256" key="1">
    <source>
        <dbReference type="ARBA" id="ARBA00022491"/>
    </source>
</evidence>
<dbReference type="PANTHER" id="PTHR30204:SF69">
    <property type="entry name" value="MERR-FAMILY TRANSCRIPTIONAL REGULATOR"/>
    <property type="match status" value="1"/>
</dbReference>
<feature type="domain" description="HTH merR-type" evidence="6">
    <location>
        <begin position="1"/>
        <end position="70"/>
    </location>
</feature>
<dbReference type="SUPFAM" id="SSF46955">
    <property type="entry name" value="Putative DNA-binding domain"/>
    <property type="match status" value="1"/>
</dbReference>
<evidence type="ECO:0000256" key="2">
    <source>
        <dbReference type="ARBA" id="ARBA00023015"/>
    </source>
</evidence>
<proteinExistence type="predicted"/>
<dbReference type="InterPro" id="IPR000551">
    <property type="entry name" value="MerR-type_HTH_dom"/>
</dbReference>
<dbReference type="EMBL" id="JAHKKG010000003">
    <property type="protein sequence ID" value="MBU2663997.1"/>
    <property type="molecule type" value="Genomic_DNA"/>
</dbReference>
<comment type="caution">
    <text evidence="7">The sequence shown here is derived from an EMBL/GenBank/DDBJ whole genome shotgun (WGS) entry which is preliminary data.</text>
</comment>
<evidence type="ECO:0000313" key="7">
    <source>
        <dbReference type="EMBL" id="MBU2663997.1"/>
    </source>
</evidence>
<keyword evidence="2" id="KW-0805">Transcription regulation</keyword>
<evidence type="ECO:0000313" key="8">
    <source>
        <dbReference type="Proteomes" id="UP001519654"/>
    </source>
</evidence>
<feature type="coiled-coil region" evidence="5">
    <location>
        <begin position="75"/>
        <end position="105"/>
    </location>
</feature>
<evidence type="ECO:0000256" key="4">
    <source>
        <dbReference type="ARBA" id="ARBA00023163"/>
    </source>
</evidence>
<keyword evidence="8" id="KW-1185">Reference proteome</keyword>
<dbReference type="InterPro" id="IPR047057">
    <property type="entry name" value="MerR_fam"/>
</dbReference>
<organism evidence="7 8">
    <name type="scientific">Paractinoplanes bogorensis</name>
    <dbReference type="NCBI Taxonomy" id="1610840"/>
    <lineage>
        <taxon>Bacteria</taxon>
        <taxon>Bacillati</taxon>
        <taxon>Actinomycetota</taxon>
        <taxon>Actinomycetes</taxon>
        <taxon>Micromonosporales</taxon>
        <taxon>Micromonosporaceae</taxon>
        <taxon>Paractinoplanes</taxon>
    </lineage>
</organism>
<accession>A0ABS5YKP8</accession>
<gene>
    <name evidence="7" type="ORF">KOI35_10900</name>
</gene>